<evidence type="ECO:0008006" key="3">
    <source>
        <dbReference type="Google" id="ProtNLM"/>
    </source>
</evidence>
<dbReference type="PANTHER" id="PTHR34990:SF2">
    <property type="entry name" value="BLL8164 PROTEIN"/>
    <property type="match status" value="1"/>
</dbReference>
<dbReference type="GO" id="GO:0016020">
    <property type="term" value="C:membrane"/>
    <property type="evidence" value="ECO:0007669"/>
    <property type="project" value="GOC"/>
</dbReference>
<evidence type="ECO:0000313" key="2">
    <source>
        <dbReference type="EMBL" id="XCH09726.1"/>
    </source>
</evidence>
<dbReference type="RefSeq" id="WP_003798634.1">
    <property type="nucleotide sequence ID" value="NZ_CP159279.1"/>
</dbReference>
<dbReference type="PANTHER" id="PTHR34990">
    <property type="entry name" value="UDP-2,3-DIACYLGLUCOSAMINE HYDROLASE-RELATED"/>
    <property type="match status" value="1"/>
</dbReference>
<reference evidence="2" key="1">
    <citation type="submission" date="2024-06" db="EMBL/GenBank/DDBJ databases">
        <title>Biodegradation of dimethachlon by Arthrobacter sp. K5: mechanistic insights and ecological implications.</title>
        <authorList>
            <person name="Hu S."/>
            <person name="Lu P."/>
        </authorList>
    </citation>
    <scope>NUCLEOTIDE SEQUENCE</scope>
    <source>
        <strain evidence="2">K5</strain>
    </source>
</reference>
<organism evidence="2">
    <name type="scientific">Arthrobacter sp. K5</name>
    <dbReference type="NCBI Taxonomy" id="2839623"/>
    <lineage>
        <taxon>Bacteria</taxon>
        <taxon>Bacillati</taxon>
        <taxon>Actinomycetota</taxon>
        <taxon>Actinomycetes</taxon>
        <taxon>Micrococcales</taxon>
        <taxon>Micrococcaceae</taxon>
        <taxon>Arthrobacter</taxon>
    </lineage>
</organism>
<dbReference type="InterPro" id="IPR029052">
    <property type="entry name" value="Metallo-depent_PP-like"/>
</dbReference>
<accession>A0AAU8ELH5</accession>
<dbReference type="GO" id="GO:0008758">
    <property type="term" value="F:UDP-2,3-diacylglucosamine hydrolase activity"/>
    <property type="evidence" value="ECO:0007669"/>
    <property type="project" value="TreeGrafter"/>
</dbReference>
<dbReference type="GO" id="GO:0009245">
    <property type="term" value="P:lipid A biosynthetic process"/>
    <property type="evidence" value="ECO:0007669"/>
    <property type="project" value="TreeGrafter"/>
</dbReference>
<dbReference type="InterPro" id="IPR043461">
    <property type="entry name" value="LpxH-like"/>
</dbReference>
<evidence type="ECO:0000256" key="1">
    <source>
        <dbReference type="SAM" id="Phobius"/>
    </source>
</evidence>
<dbReference type="EMBL" id="CP159279">
    <property type="protein sequence ID" value="XCH09726.1"/>
    <property type="molecule type" value="Genomic_DNA"/>
</dbReference>
<dbReference type="Gene3D" id="3.60.21.10">
    <property type="match status" value="1"/>
</dbReference>
<keyword evidence="1" id="KW-1133">Transmembrane helix</keyword>
<dbReference type="SUPFAM" id="SSF56300">
    <property type="entry name" value="Metallo-dependent phosphatases"/>
    <property type="match status" value="1"/>
</dbReference>
<dbReference type="AlphaFoldDB" id="A0AAU8ELH5"/>
<keyword evidence="1" id="KW-0472">Membrane</keyword>
<sequence>MISTHDGTCRSDGRWNPRYVWPTVMWIVVVVVLIASGAFVPDVPRDELALRELGIADALSRIQGIEPSIEGHFGWPGLFALRAPMGRARHRTALAEAPWIEDDVAAPLPSAHSGSARVSHAARWWLLSDLHLGATDDDPRCPGRMLPQFLCREVLAASGPQQHIAFVGDTFELVGFAEDESLARLESILTRHPDTFWALQACAARGVQLHFVCGNHDADLARPSVAARLSALLSPAEPARVQVYPWFLHVPRVLVAEHGHQHHALHRMPEVLRVAVNGTDGLDLPPLAAWHADPSKSPLSRAAAVARACLASERAERRVRELAYFELLQAESRRLALDEVAIRDLAHLSRFRTVSALPVAATRMVLAAAGRRAAGKRAPAAAARFAHTLRAHGAGVAWYVSAHTHRAFEAALEACPTRYVNTGTWSSDVRGRGPDQTDRRAFPYAVVDVARDGSTNGGLRYWRPDGT</sequence>
<gene>
    <name evidence="2" type="ORF">ABRP34_12785</name>
</gene>
<name>A0AAU8ELH5_9MICC</name>
<keyword evidence="1" id="KW-0812">Transmembrane</keyword>
<protein>
    <recommendedName>
        <fullName evidence="3">Calcineurin-like phosphoesterase domain-containing protein</fullName>
    </recommendedName>
</protein>
<proteinExistence type="predicted"/>
<feature type="transmembrane region" description="Helical" evidence="1">
    <location>
        <begin position="20"/>
        <end position="40"/>
    </location>
</feature>